<evidence type="ECO:0008006" key="6">
    <source>
        <dbReference type="Google" id="ProtNLM"/>
    </source>
</evidence>
<evidence type="ECO:0000259" key="3">
    <source>
        <dbReference type="Pfam" id="PF13193"/>
    </source>
</evidence>
<evidence type="ECO:0000313" key="4">
    <source>
        <dbReference type="EMBL" id="KXT07038.1"/>
    </source>
</evidence>
<feature type="domain" description="AMP-binding enzyme C-terminal" evidence="3">
    <location>
        <begin position="471"/>
        <end position="549"/>
    </location>
</feature>
<dbReference type="GO" id="GO:0019748">
    <property type="term" value="P:secondary metabolic process"/>
    <property type="evidence" value="ECO:0007669"/>
    <property type="project" value="TreeGrafter"/>
</dbReference>
<gene>
    <name evidence="4" type="ORF">AC578_7165</name>
</gene>
<dbReference type="SUPFAM" id="SSF56801">
    <property type="entry name" value="Acetyl-CoA synthetase-like"/>
    <property type="match status" value="1"/>
</dbReference>
<protein>
    <recommendedName>
        <fullName evidence="6">AMP-dependent synthetase/ligase domain-containing protein</fullName>
    </recommendedName>
</protein>
<organism evidence="4 5">
    <name type="scientific">Pseudocercospora eumusae</name>
    <dbReference type="NCBI Taxonomy" id="321146"/>
    <lineage>
        <taxon>Eukaryota</taxon>
        <taxon>Fungi</taxon>
        <taxon>Dikarya</taxon>
        <taxon>Ascomycota</taxon>
        <taxon>Pezizomycotina</taxon>
        <taxon>Dothideomycetes</taxon>
        <taxon>Dothideomycetidae</taxon>
        <taxon>Mycosphaerellales</taxon>
        <taxon>Mycosphaerellaceae</taxon>
        <taxon>Pseudocercospora</taxon>
    </lineage>
</organism>
<dbReference type="Proteomes" id="UP000070133">
    <property type="component" value="Unassembled WGS sequence"/>
</dbReference>
<dbReference type="OrthoDB" id="6509636at2759"/>
<dbReference type="Gene3D" id="3.40.50.12780">
    <property type="entry name" value="N-terminal domain of ligase-like"/>
    <property type="match status" value="1"/>
</dbReference>
<accession>A0A139HX59</accession>
<dbReference type="FunFam" id="3.30.300.30:FF:000007">
    <property type="entry name" value="4-coumarate--CoA ligase 2"/>
    <property type="match status" value="1"/>
</dbReference>
<sequence length="574" mass="64363">MVMFIYLYRCSKSQSVYPCLESSKNRMPWLSQWSYPLPEEDLLTWTFDHCEYDKDKPIYIDLENPSRTLSWTQSRAIIRQLIAGFQAAGLQPGDCVMIASFNDIMYCMLFLAIVGAGGIFTGSNPAYTQYEIAHHAKTARVKYIIVEPELLPQILKGSEDLVDKENIFIFNVRGQACPEGFRSWEWLTKHGERDWTRFSGKDRCRKTAVARLTTSGTTGPPKMAVQSHYNATSWFTMASEISVPPWEIRNLHPLPLFHVATVPAVHCGPLRRGSTAYIMRRFELESFLAAVEKYEIPLLGMVPPLVIAIINSPLRHKYSLKSVKRIGCGAAPLDKDSGKKLKDLCAPDCTFTQVLGSTETTGVFTLFYYPDEDDTGSVGNNWFPNSDVKLIDENGNDVTDYDVQGELCVRGPSIIDGYFDNPKANAESWDHDGFYKTGDIVYCDSRTKKWYIVDRKKELIKVRGFQVAPPEVEGVLLSHPDIIDVAVIGLPAPANSDAELPRAYVVRAPGSNITEDDVHKLVAERLAAYKQLTGGIKFVPEVPKSASGKILKRVLREQAQQELASGAGWMRPKL</sequence>
<dbReference type="CDD" id="cd05911">
    <property type="entry name" value="Firefly_Luc_like"/>
    <property type="match status" value="1"/>
</dbReference>
<dbReference type="PANTHER" id="PTHR24096">
    <property type="entry name" value="LONG-CHAIN-FATTY-ACID--COA LIGASE"/>
    <property type="match status" value="1"/>
</dbReference>
<evidence type="ECO:0000259" key="2">
    <source>
        <dbReference type="Pfam" id="PF00501"/>
    </source>
</evidence>
<dbReference type="AlphaFoldDB" id="A0A139HX59"/>
<comment type="similarity">
    <text evidence="1">Belongs to the ATP-dependent AMP-binding enzyme family.</text>
</comment>
<comment type="caution">
    <text evidence="4">The sequence shown here is derived from an EMBL/GenBank/DDBJ whole genome shotgun (WGS) entry which is preliminary data.</text>
</comment>
<proteinExistence type="inferred from homology"/>
<dbReference type="InterPro" id="IPR025110">
    <property type="entry name" value="AMP-bd_C"/>
</dbReference>
<dbReference type="STRING" id="321146.A0A139HX59"/>
<dbReference type="GO" id="GO:0016405">
    <property type="term" value="F:CoA-ligase activity"/>
    <property type="evidence" value="ECO:0007669"/>
    <property type="project" value="TreeGrafter"/>
</dbReference>
<evidence type="ECO:0000313" key="5">
    <source>
        <dbReference type="Proteomes" id="UP000070133"/>
    </source>
</evidence>
<dbReference type="InterPro" id="IPR045851">
    <property type="entry name" value="AMP-bd_C_sf"/>
</dbReference>
<reference evidence="4 5" key="1">
    <citation type="submission" date="2015-07" db="EMBL/GenBank/DDBJ databases">
        <title>Comparative genomics of the Sigatoka disease complex on banana suggests a link between parallel evolutionary changes in Pseudocercospora fijiensis and Pseudocercospora eumusae and increased virulence on the banana host.</title>
        <authorList>
            <person name="Chang T.-C."/>
            <person name="Salvucci A."/>
            <person name="Crous P.W."/>
            <person name="Stergiopoulos I."/>
        </authorList>
    </citation>
    <scope>NUCLEOTIDE SEQUENCE [LARGE SCALE GENOMIC DNA]</scope>
    <source>
        <strain evidence="4 5">CBS 114824</strain>
    </source>
</reference>
<dbReference type="InterPro" id="IPR000873">
    <property type="entry name" value="AMP-dep_synth/lig_dom"/>
</dbReference>
<dbReference type="Pfam" id="PF13193">
    <property type="entry name" value="AMP-binding_C"/>
    <property type="match status" value="1"/>
</dbReference>
<keyword evidence="5" id="KW-1185">Reference proteome</keyword>
<dbReference type="PANTHER" id="PTHR24096:SF265">
    <property type="entry name" value="ENZYME, PUTATIVE (AFU_ORTHOLOGUE AFUA_5G14270)-RELATED"/>
    <property type="match status" value="1"/>
</dbReference>
<dbReference type="Gene3D" id="3.30.300.30">
    <property type="match status" value="1"/>
</dbReference>
<name>A0A139HX59_9PEZI</name>
<feature type="domain" description="AMP-dependent synthetase/ligase" evidence="2">
    <location>
        <begin position="49"/>
        <end position="419"/>
    </location>
</feature>
<dbReference type="EMBL" id="LFZN01000004">
    <property type="protein sequence ID" value="KXT07038.1"/>
    <property type="molecule type" value="Genomic_DNA"/>
</dbReference>
<dbReference type="InterPro" id="IPR042099">
    <property type="entry name" value="ANL_N_sf"/>
</dbReference>
<dbReference type="Pfam" id="PF00501">
    <property type="entry name" value="AMP-binding"/>
    <property type="match status" value="1"/>
</dbReference>
<evidence type="ECO:0000256" key="1">
    <source>
        <dbReference type="ARBA" id="ARBA00006432"/>
    </source>
</evidence>